<evidence type="ECO:0000256" key="7">
    <source>
        <dbReference type="ARBA" id="ARBA00023136"/>
    </source>
</evidence>
<dbReference type="PANTHER" id="PTHR23519:SF2">
    <property type="entry name" value="AUTOPHAGY-RELATED PROTEIN 22"/>
    <property type="match status" value="1"/>
</dbReference>
<feature type="transmembrane region" description="Helical" evidence="8">
    <location>
        <begin position="225"/>
        <end position="244"/>
    </location>
</feature>
<accession>A0A4Q4T9F4</accession>
<dbReference type="Proteomes" id="UP000293360">
    <property type="component" value="Unassembled WGS sequence"/>
</dbReference>
<feature type="transmembrane region" description="Helical" evidence="8">
    <location>
        <begin position="354"/>
        <end position="375"/>
    </location>
</feature>
<dbReference type="Pfam" id="PF11700">
    <property type="entry name" value="ATG22"/>
    <property type="match status" value="1"/>
</dbReference>
<evidence type="ECO:0000256" key="1">
    <source>
        <dbReference type="ARBA" id="ARBA00004128"/>
    </source>
</evidence>
<protein>
    <recommendedName>
        <fullName evidence="8">Autophagy-related protein</fullName>
    </recommendedName>
</protein>
<evidence type="ECO:0000256" key="8">
    <source>
        <dbReference type="RuleBase" id="RU363073"/>
    </source>
</evidence>
<dbReference type="GO" id="GO:0032974">
    <property type="term" value="P:amino acid transmembrane export from vacuole"/>
    <property type="evidence" value="ECO:0007669"/>
    <property type="project" value="TreeGrafter"/>
</dbReference>
<keyword evidence="8" id="KW-0926">Vacuole</keyword>
<keyword evidence="3 8" id="KW-0813">Transport</keyword>
<feature type="region of interest" description="Disordered" evidence="9">
    <location>
        <begin position="1"/>
        <end position="26"/>
    </location>
</feature>
<dbReference type="EMBL" id="QJNU01000274">
    <property type="protein sequence ID" value="RYP03231.1"/>
    <property type="molecule type" value="Genomic_DNA"/>
</dbReference>
<feature type="transmembrane region" description="Helical" evidence="8">
    <location>
        <begin position="419"/>
        <end position="440"/>
    </location>
</feature>
<dbReference type="PANTHER" id="PTHR23519">
    <property type="entry name" value="AUTOPHAGY-RELATED PROTEIN 22"/>
    <property type="match status" value="1"/>
</dbReference>
<reference evidence="10 11" key="1">
    <citation type="submission" date="2018-06" db="EMBL/GenBank/DDBJ databases">
        <title>Complete Genomes of Monosporascus.</title>
        <authorList>
            <person name="Robinson A.J."/>
            <person name="Natvig D.O."/>
        </authorList>
    </citation>
    <scope>NUCLEOTIDE SEQUENCE [LARGE SCALE GENOMIC DNA]</scope>
    <source>
        <strain evidence="10 11">CBS 110550</strain>
    </source>
</reference>
<feature type="transmembrane region" description="Helical" evidence="8">
    <location>
        <begin position="138"/>
        <end position="158"/>
    </location>
</feature>
<evidence type="ECO:0000256" key="2">
    <source>
        <dbReference type="ARBA" id="ARBA00006978"/>
    </source>
</evidence>
<feature type="transmembrane region" description="Helical" evidence="8">
    <location>
        <begin position="387"/>
        <end position="407"/>
    </location>
</feature>
<sequence length="488" mass="52206">MTVMESPAHVGKDERQGDPGNPESGSVHLGEYHMPFGSSKALWGWLTLNLSTGPTSAMLFTYLPAAIQTVANTIGHVPGSDEPCAVMGAIVCVVPFGSREVDYLTYFLYLNSITRAVEAVACIITSGIADYSRFRKPLMMAAIYLFGALSLPLAALTAPSLSTLHALSALYCVSTVVMGVFMIIQASYIPMFMASVRGTSPDAPAETKPGRGEASWARGAKVSTWGIVMSNVGMVASVLVGVIVAHAQRPAPGASLNSYLLAMTVSGAVTSWGLVRSVSSHPEAFKFCAGWVLWDAAWFNFNPLLSSLFLETTGLDLAAGAFSVFILLGIVAGCVGSLAWMYAFPRVSTPIKTWLYTFLGVNIFCVFWGCVGISARSAIGLKWPAEFWVIQVLFMSTNSALLGYNRVVFASFIPKGSEALLSGLIFILDLVTGWILPLIQGVIQDTTHNLRYSMLLSLGLMVASVPFFVWVRVEKGTKEAGKPLAGFA</sequence>
<dbReference type="STRING" id="155417.A0A4Q4T9F4"/>
<comment type="function">
    <text evidence="8">Vacuolar effluxer which mediate the efflux of amino acids resulting from autophagic degradation. The release of autophagic amino acids allows the maintenance of protein synthesis and viability during nitrogen starvation.</text>
</comment>
<keyword evidence="5 8" id="KW-1133">Transmembrane helix</keyword>
<comment type="caution">
    <text evidence="10">The sequence shown here is derived from an EMBL/GenBank/DDBJ whole genome shotgun (WGS) entry which is preliminary data.</text>
</comment>
<feature type="transmembrane region" description="Helical" evidence="8">
    <location>
        <begin position="287"/>
        <end position="305"/>
    </location>
</feature>
<evidence type="ECO:0000256" key="4">
    <source>
        <dbReference type="ARBA" id="ARBA00022692"/>
    </source>
</evidence>
<feature type="transmembrane region" description="Helical" evidence="8">
    <location>
        <begin position="164"/>
        <end position="184"/>
    </location>
</feature>
<name>A0A4Q4T9F4_9PEZI</name>
<dbReference type="GO" id="GO:0005774">
    <property type="term" value="C:vacuolar membrane"/>
    <property type="evidence" value="ECO:0007669"/>
    <property type="project" value="UniProtKB-SubCell"/>
</dbReference>
<comment type="similarity">
    <text evidence="2 8">Belongs to the ATG22 family.</text>
</comment>
<dbReference type="InterPro" id="IPR050495">
    <property type="entry name" value="ATG22/LtaA_families"/>
</dbReference>
<feature type="transmembrane region" description="Helical" evidence="8">
    <location>
        <begin position="256"/>
        <end position="275"/>
    </location>
</feature>
<dbReference type="SUPFAM" id="SSF103473">
    <property type="entry name" value="MFS general substrate transporter"/>
    <property type="match status" value="1"/>
</dbReference>
<proteinExistence type="inferred from homology"/>
<dbReference type="InterPro" id="IPR024671">
    <property type="entry name" value="Atg22-like"/>
</dbReference>
<evidence type="ECO:0000256" key="5">
    <source>
        <dbReference type="ARBA" id="ARBA00022989"/>
    </source>
</evidence>
<dbReference type="OrthoDB" id="42657at2759"/>
<keyword evidence="11" id="KW-1185">Reference proteome</keyword>
<evidence type="ECO:0000256" key="3">
    <source>
        <dbReference type="ARBA" id="ARBA00022448"/>
    </source>
</evidence>
<dbReference type="InterPro" id="IPR036259">
    <property type="entry name" value="MFS_trans_sf"/>
</dbReference>
<comment type="subcellular location">
    <subcellularLocation>
        <location evidence="1 8">Vacuole membrane</location>
        <topology evidence="1 8">Multi-pass membrane protein</topology>
    </subcellularLocation>
</comment>
<evidence type="ECO:0000256" key="9">
    <source>
        <dbReference type="SAM" id="MobiDB-lite"/>
    </source>
</evidence>
<keyword evidence="6 8" id="KW-0072">Autophagy</keyword>
<evidence type="ECO:0000313" key="10">
    <source>
        <dbReference type="EMBL" id="RYP03231.1"/>
    </source>
</evidence>
<dbReference type="AlphaFoldDB" id="A0A4Q4T9F4"/>
<keyword evidence="7 8" id="KW-0472">Membrane</keyword>
<feature type="transmembrane region" description="Helical" evidence="8">
    <location>
        <begin position="452"/>
        <end position="473"/>
    </location>
</feature>
<keyword evidence="4 8" id="KW-0812">Transmembrane</keyword>
<gene>
    <name evidence="10" type="ORF">DL764_005278</name>
</gene>
<evidence type="ECO:0000256" key="6">
    <source>
        <dbReference type="ARBA" id="ARBA00023006"/>
    </source>
</evidence>
<evidence type="ECO:0000313" key="11">
    <source>
        <dbReference type="Proteomes" id="UP000293360"/>
    </source>
</evidence>
<organism evidence="10 11">
    <name type="scientific">Monosporascus ibericus</name>
    <dbReference type="NCBI Taxonomy" id="155417"/>
    <lineage>
        <taxon>Eukaryota</taxon>
        <taxon>Fungi</taxon>
        <taxon>Dikarya</taxon>
        <taxon>Ascomycota</taxon>
        <taxon>Pezizomycotina</taxon>
        <taxon>Sordariomycetes</taxon>
        <taxon>Xylariomycetidae</taxon>
        <taxon>Xylariales</taxon>
        <taxon>Xylariales incertae sedis</taxon>
        <taxon>Monosporascus</taxon>
    </lineage>
</organism>
<feature type="transmembrane region" description="Helical" evidence="8">
    <location>
        <begin position="317"/>
        <end position="342"/>
    </location>
</feature>
<keyword evidence="8" id="KW-0029">Amino-acid transport</keyword>
<dbReference type="GO" id="GO:0006914">
    <property type="term" value="P:autophagy"/>
    <property type="evidence" value="ECO:0007669"/>
    <property type="project" value="UniProtKB-KW"/>
</dbReference>